<organism evidence="2 3">
    <name type="scientific">Halioglobus japonicus</name>
    <dbReference type="NCBI Taxonomy" id="930805"/>
    <lineage>
        <taxon>Bacteria</taxon>
        <taxon>Pseudomonadati</taxon>
        <taxon>Pseudomonadota</taxon>
        <taxon>Gammaproteobacteria</taxon>
        <taxon>Cellvibrionales</taxon>
        <taxon>Halieaceae</taxon>
        <taxon>Halioglobus</taxon>
    </lineage>
</organism>
<name>A0AAP8SPF8_9GAMM</name>
<accession>A0AAP8SPF8</accession>
<dbReference type="EMBL" id="PKUR01000001">
    <property type="protein sequence ID" value="PLW87464.1"/>
    <property type="molecule type" value="Genomic_DNA"/>
</dbReference>
<comment type="caution">
    <text evidence="2">The sequence shown here is derived from an EMBL/GenBank/DDBJ whole genome shotgun (WGS) entry which is preliminary data.</text>
</comment>
<dbReference type="InterPro" id="IPR035923">
    <property type="entry name" value="TT1751-like_sf"/>
</dbReference>
<sequence>MATVDFQANEATVGIELPKAYMILFCGPAPGGGKAMAEAPTLGLDAFCQRFLVWQDGAGKTYLSFNDLTALADRQQVPTSIALRVIDYRLGSVFGKALQAE</sequence>
<dbReference type="Pfam" id="PF03625">
    <property type="entry name" value="DUF302"/>
    <property type="match status" value="1"/>
</dbReference>
<dbReference type="CDD" id="cd14797">
    <property type="entry name" value="DUF302"/>
    <property type="match status" value="1"/>
</dbReference>
<keyword evidence="3" id="KW-1185">Reference proteome</keyword>
<feature type="domain" description="DUF302" evidence="1">
    <location>
        <begin position="5"/>
        <end position="67"/>
    </location>
</feature>
<evidence type="ECO:0000259" key="1">
    <source>
        <dbReference type="Pfam" id="PF03625"/>
    </source>
</evidence>
<dbReference type="Gene3D" id="3.30.310.70">
    <property type="entry name" value="TT1751-like domain"/>
    <property type="match status" value="1"/>
</dbReference>
<protein>
    <recommendedName>
        <fullName evidence="1">DUF302 domain-containing protein</fullName>
    </recommendedName>
</protein>
<proteinExistence type="predicted"/>
<dbReference type="Proteomes" id="UP000235162">
    <property type="component" value="Unassembled WGS sequence"/>
</dbReference>
<evidence type="ECO:0000313" key="2">
    <source>
        <dbReference type="EMBL" id="PLW87464.1"/>
    </source>
</evidence>
<reference evidence="2 3" key="1">
    <citation type="submission" date="2018-01" db="EMBL/GenBank/DDBJ databases">
        <title>The draft genome sequence of Halioglobus japonicus S1-36.</title>
        <authorList>
            <person name="Du Z.-J."/>
            <person name="Shi M.-J."/>
        </authorList>
    </citation>
    <scope>NUCLEOTIDE SEQUENCE [LARGE SCALE GENOMIC DNA]</scope>
    <source>
        <strain evidence="2 3">S1-36</strain>
    </source>
</reference>
<dbReference type="SUPFAM" id="SSF103247">
    <property type="entry name" value="TT1751-like"/>
    <property type="match status" value="1"/>
</dbReference>
<gene>
    <name evidence="2" type="ORF">C0029_02415</name>
</gene>
<dbReference type="InterPro" id="IPR005180">
    <property type="entry name" value="DUF302"/>
</dbReference>
<evidence type="ECO:0000313" key="3">
    <source>
        <dbReference type="Proteomes" id="UP000235162"/>
    </source>
</evidence>
<dbReference type="AlphaFoldDB" id="A0AAP8SPF8"/>